<dbReference type="EMBL" id="JAUSRD010000012">
    <property type="protein sequence ID" value="MDP9895352.1"/>
    <property type="molecule type" value="Genomic_DNA"/>
</dbReference>
<evidence type="ECO:0000256" key="1">
    <source>
        <dbReference type="SAM" id="Phobius"/>
    </source>
</evidence>
<evidence type="ECO:0000313" key="2">
    <source>
        <dbReference type="EMBL" id="MDP9895352.1"/>
    </source>
</evidence>
<organism evidence="2 3">
    <name type="scientific">Variovorax boronicumulans</name>
    <dbReference type="NCBI Taxonomy" id="436515"/>
    <lineage>
        <taxon>Bacteria</taxon>
        <taxon>Pseudomonadati</taxon>
        <taxon>Pseudomonadota</taxon>
        <taxon>Betaproteobacteria</taxon>
        <taxon>Burkholderiales</taxon>
        <taxon>Comamonadaceae</taxon>
        <taxon>Variovorax</taxon>
    </lineage>
</organism>
<keyword evidence="1" id="KW-0472">Membrane</keyword>
<dbReference type="RefSeq" id="WP_307686063.1">
    <property type="nucleotide sequence ID" value="NZ_JAUSRD010000012.1"/>
</dbReference>
<reference evidence="2" key="1">
    <citation type="submission" date="2023-07" db="EMBL/GenBank/DDBJ databases">
        <title>Sorghum-associated microbial communities from plants grown in Nebraska, USA.</title>
        <authorList>
            <person name="Schachtman D."/>
        </authorList>
    </citation>
    <scope>NUCLEOTIDE SEQUENCE</scope>
    <source>
        <strain evidence="2">DS3754</strain>
    </source>
</reference>
<proteinExistence type="predicted"/>
<feature type="transmembrane region" description="Helical" evidence="1">
    <location>
        <begin position="23"/>
        <end position="42"/>
    </location>
</feature>
<accession>A0AAW8D2S3</accession>
<evidence type="ECO:0000313" key="3">
    <source>
        <dbReference type="Proteomes" id="UP001242045"/>
    </source>
</evidence>
<gene>
    <name evidence="2" type="ORF">J2W31_004477</name>
</gene>
<dbReference type="Proteomes" id="UP001242045">
    <property type="component" value="Unassembled WGS sequence"/>
</dbReference>
<comment type="caution">
    <text evidence="2">The sequence shown here is derived from an EMBL/GenBank/DDBJ whole genome shotgun (WGS) entry which is preliminary data.</text>
</comment>
<keyword evidence="1" id="KW-0812">Transmembrane</keyword>
<feature type="transmembrane region" description="Helical" evidence="1">
    <location>
        <begin position="62"/>
        <end position="86"/>
    </location>
</feature>
<name>A0AAW8D2S3_9BURK</name>
<dbReference type="AlphaFoldDB" id="A0AAW8D2S3"/>
<keyword evidence="1" id="KW-1133">Transmembrane helix</keyword>
<sequence length="96" mass="11189">MDEWLLDWFDGDWRLMRQRARELWWCGWTAVMFGAVPFVLMWNIADLPREALIFGLVSSIPAWAPAAALILLYVGLMLAVCGWYISRLGKRLQNQM</sequence>
<protein>
    <submittedName>
        <fullName evidence="2">Uncharacterized protein</fullName>
    </submittedName>
</protein>